<evidence type="ECO:0000256" key="8">
    <source>
        <dbReference type="ARBA" id="ARBA00022989"/>
    </source>
</evidence>
<dbReference type="InterPro" id="IPR000390">
    <property type="entry name" value="Small_drug/metabolite_transptr"/>
</dbReference>
<evidence type="ECO:0000256" key="4">
    <source>
        <dbReference type="ARBA" id="ARBA00022519"/>
    </source>
</evidence>
<evidence type="ECO:0000256" key="9">
    <source>
        <dbReference type="ARBA" id="ARBA00023098"/>
    </source>
</evidence>
<evidence type="ECO:0000256" key="1">
    <source>
        <dbReference type="ARBA" id="ARBA00004651"/>
    </source>
</evidence>
<dbReference type="Proteomes" id="UP000295765">
    <property type="component" value="Unassembled WGS sequence"/>
</dbReference>
<accession>A0A4R2L665</accession>
<evidence type="ECO:0000256" key="11">
    <source>
        <dbReference type="SAM" id="Phobius"/>
    </source>
</evidence>
<evidence type="ECO:0000256" key="3">
    <source>
        <dbReference type="ARBA" id="ARBA00022516"/>
    </source>
</evidence>
<dbReference type="GO" id="GO:0005886">
    <property type="term" value="C:plasma membrane"/>
    <property type="evidence" value="ECO:0007669"/>
    <property type="project" value="UniProtKB-SubCell"/>
</dbReference>
<keyword evidence="6 11" id="KW-0812">Transmembrane</keyword>
<sequence length="123" mass="12864">MTWQVFGLIVLSVSISALAQIVLKLGVSTPLDPLVRNAGRLTQAWAVISNGYVLLGFLLYGLGALVWLAVLSRVDVSQAYPFVGLGFILTLVLGALVLGEAVGPTRWAGALLVMAGIACLARS</sequence>
<evidence type="ECO:0000256" key="7">
    <source>
        <dbReference type="ARBA" id="ARBA00022985"/>
    </source>
</evidence>
<keyword evidence="4" id="KW-0997">Cell inner membrane</keyword>
<proteinExistence type="predicted"/>
<dbReference type="GO" id="GO:0009245">
    <property type="term" value="P:lipid A biosynthetic process"/>
    <property type="evidence" value="ECO:0007669"/>
    <property type="project" value="UniProtKB-KW"/>
</dbReference>
<keyword evidence="5" id="KW-0441">Lipid A biosynthesis</keyword>
<keyword evidence="7" id="KW-0448">Lipopolysaccharide biosynthesis</keyword>
<protein>
    <submittedName>
        <fullName evidence="13">EamA-like transporter family protein</fullName>
    </submittedName>
</protein>
<keyword evidence="10 11" id="KW-0472">Membrane</keyword>
<keyword evidence="2" id="KW-1003">Cell membrane</keyword>
<name>A0A4R2L665_9GAMM</name>
<dbReference type="OrthoDB" id="6058674at2"/>
<evidence type="ECO:0000313" key="13">
    <source>
        <dbReference type="EMBL" id="TCO78138.1"/>
    </source>
</evidence>
<evidence type="ECO:0000313" key="14">
    <source>
        <dbReference type="Proteomes" id="UP000295765"/>
    </source>
</evidence>
<evidence type="ECO:0000256" key="6">
    <source>
        <dbReference type="ARBA" id="ARBA00022692"/>
    </source>
</evidence>
<evidence type="ECO:0000256" key="2">
    <source>
        <dbReference type="ARBA" id="ARBA00022475"/>
    </source>
</evidence>
<evidence type="ECO:0000259" key="12">
    <source>
        <dbReference type="Pfam" id="PF00892"/>
    </source>
</evidence>
<dbReference type="GO" id="GO:0022857">
    <property type="term" value="F:transmembrane transporter activity"/>
    <property type="evidence" value="ECO:0007669"/>
    <property type="project" value="InterPro"/>
</dbReference>
<keyword evidence="9" id="KW-0443">Lipid metabolism</keyword>
<feature type="transmembrane region" description="Helical" evidence="11">
    <location>
        <begin position="43"/>
        <end position="67"/>
    </location>
</feature>
<keyword evidence="8 11" id="KW-1133">Transmembrane helix</keyword>
<comment type="subcellular location">
    <subcellularLocation>
        <location evidence="1">Cell membrane</location>
        <topology evidence="1">Multi-pass membrane protein</topology>
    </subcellularLocation>
</comment>
<dbReference type="InterPro" id="IPR037185">
    <property type="entry name" value="EmrE-like"/>
</dbReference>
<gene>
    <name evidence="13" type="ORF">EV699_12315</name>
</gene>
<reference evidence="13 14" key="1">
    <citation type="submission" date="2019-03" db="EMBL/GenBank/DDBJ databases">
        <title>Genomic Encyclopedia of Type Strains, Phase IV (KMG-IV): sequencing the most valuable type-strain genomes for metagenomic binning, comparative biology and taxonomic classification.</title>
        <authorList>
            <person name="Goeker M."/>
        </authorList>
    </citation>
    <scope>NUCLEOTIDE SEQUENCE [LARGE SCALE GENOMIC DNA]</scope>
    <source>
        <strain evidence="13 14">DSM 25287</strain>
    </source>
</reference>
<dbReference type="AlphaFoldDB" id="A0A4R2L665"/>
<comment type="caution">
    <text evidence="13">The sequence shown here is derived from an EMBL/GenBank/DDBJ whole genome shotgun (WGS) entry which is preliminary data.</text>
</comment>
<evidence type="ECO:0000256" key="10">
    <source>
        <dbReference type="ARBA" id="ARBA00023136"/>
    </source>
</evidence>
<organism evidence="13 14">
    <name type="scientific">Plasticicumulans lactativorans</name>
    <dbReference type="NCBI Taxonomy" id="1133106"/>
    <lineage>
        <taxon>Bacteria</taxon>
        <taxon>Pseudomonadati</taxon>
        <taxon>Pseudomonadota</taxon>
        <taxon>Gammaproteobacteria</taxon>
        <taxon>Candidatus Competibacteraceae</taxon>
        <taxon>Plasticicumulans</taxon>
    </lineage>
</organism>
<keyword evidence="14" id="KW-1185">Reference proteome</keyword>
<evidence type="ECO:0000256" key="5">
    <source>
        <dbReference type="ARBA" id="ARBA00022556"/>
    </source>
</evidence>
<dbReference type="SUPFAM" id="SSF103481">
    <property type="entry name" value="Multidrug resistance efflux transporter EmrE"/>
    <property type="match status" value="1"/>
</dbReference>
<dbReference type="EMBL" id="SLWY01000023">
    <property type="protein sequence ID" value="TCO78138.1"/>
    <property type="molecule type" value="Genomic_DNA"/>
</dbReference>
<dbReference type="PANTHER" id="PTHR30561">
    <property type="entry name" value="SMR FAMILY PROTON-DEPENDENT DRUG EFFLUX TRANSPORTER SUGE"/>
    <property type="match status" value="1"/>
</dbReference>
<feature type="domain" description="EamA" evidence="12">
    <location>
        <begin position="52"/>
        <end position="120"/>
    </location>
</feature>
<dbReference type="Pfam" id="PF00892">
    <property type="entry name" value="EamA"/>
    <property type="match status" value="1"/>
</dbReference>
<feature type="transmembrane region" description="Helical" evidence="11">
    <location>
        <begin position="79"/>
        <end position="98"/>
    </location>
</feature>
<keyword evidence="3" id="KW-0444">Lipid biosynthesis</keyword>
<dbReference type="InterPro" id="IPR000620">
    <property type="entry name" value="EamA_dom"/>
</dbReference>
<dbReference type="GO" id="GO:0009103">
    <property type="term" value="P:lipopolysaccharide biosynthetic process"/>
    <property type="evidence" value="ECO:0007669"/>
    <property type="project" value="UniProtKB-KW"/>
</dbReference>
<dbReference type="RefSeq" id="WP_132545123.1">
    <property type="nucleotide sequence ID" value="NZ_SLWY01000023.1"/>
</dbReference>
<dbReference type="PANTHER" id="PTHR30561:SF9">
    <property type="entry name" value="4-AMINO-4-DEOXY-L-ARABINOSE-PHOSPHOUNDECAPRENOL FLIPPASE SUBUNIT ARNF-RELATED"/>
    <property type="match status" value="1"/>
</dbReference>
<dbReference type="Gene3D" id="1.10.3730.20">
    <property type="match status" value="1"/>
</dbReference>